<evidence type="ECO:0008006" key="8">
    <source>
        <dbReference type="Google" id="ProtNLM"/>
    </source>
</evidence>
<dbReference type="PROSITE" id="PS50923">
    <property type="entry name" value="SUSHI"/>
    <property type="match status" value="1"/>
</dbReference>
<keyword evidence="7" id="KW-1185">Reference proteome</keyword>
<reference evidence="6 7" key="1">
    <citation type="journal article" date="2010" name="PLoS Biol.">
        <title>Multi-platform next-generation sequencing of the domestic turkey (Meleagris gallopavo): genome assembly and analysis.</title>
        <authorList>
            <person name="Dalloul R.A."/>
            <person name="Long J.A."/>
            <person name="Zimin A.V."/>
            <person name="Aslam L."/>
            <person name="Beal K."/>
            <person name="Blomberg L.A."/>
            <person name="Bouffard P."/>
            <person name="Burt D.W."/>
            <person name="Crasta O."/>
            <person name="Crooijmans R.P."/>
            <person name="Cooper K."/>
            <person name="Coulombe R.A."/>
            <person name="De S."/>
            <person name="Delany M.E."/>
            <person name="Dodgson J.B."/>
            <person name="Dong J.J."/>
            <person name="Evans C."/>
            <person name="Frederickson K.M."/>
            <person name="Flicek P."/>
            <person name="Florea L."/>
            <person name="Folkerts O."/>
            <person name="Groenen M.A."/>
            <person name="Harkins T.T."/>
            <person name="Herrero J."/>
            <person name="Hoffmann S."/>
            <person name="Megens H.J."/>
            <person name="Jiang A."/>
            <person name="de Jong P."/>
            <person name="Kaiser P."/>
            <person name="Kim H."/>
            <person name="Kim K.W."/>
            <person name="Kim S."/>
            <person name="Langenberger D."/>
            <person name="Lee M.K."/>
            <person name="Lee T."/>
            <person name="Mane S."/>
            <person name="Marcais G."/>
            <person name="Marz M."/>
            <person name="McElroy A.P."/>
            <person name="Modise T."/>
            <person name="Nefedov M."/>
            <person name="Notredame C."/>
            <person name="Paton I.R."/>
            <person name="Payne W.S."/>
            <person name="Pertea G."/>
            <person name="Prickett D."/>
            <person name="Puiu D."/>
            <person name="Qioa D."/>
            <person name="Raineri E."/>
            <person name="Ruffier M."/>
            <person name="Salzberg S.L."/>
            <person name="Schatz M.C."/>
            <person name="Scheuring C."/>
            <person name="Schmidt C.J."/>
            <person name="Schroeder S."/>
            <person name="Searle S.M."/>
            <person name="Smith E.J."/>
            <person name="Smith J."/>
            <person name="Sonstegard T.S."/>
            <person name="Stadler P.F."/>
            <person name="Tafer H."/>
            <person name="Tu Z.J."/>
            <person name="Van Tassell C.P."/>
            <person name="Vilella A.J."/>
            <person name="Williams K.P."/>
            <person name="Yorke J.A."/>
            <person name="Zhang L."/>
            <person name="Zhang H.B."/>
            <person name="Zhang X."/>
            <person name="Zhang Y."/>
            <person name="Reed K.M."/>
        </authorList>
    </citation>
    <scope>NUCLEOTIDE SEQUENCE [LARGE SCALE GENOMIC DNA]</scope>
</reference>
<protein>
    <recommendedName>
        <fullName evidence="8">CUB and Sushi multiple domains 2</fullName>
    </recommendedName>
</protein>
<dbReference type="SMART" id="SM00032">
    <property type="entry name" value="CCP"/>
    <property type="match status" value="1"/>
</dbReference>
<dbReference type="Proteomes" id="UP000001645">
    <property type="component" value="Chromosome 25"/>
</dbReference>
<dbReference type="HOGENOM" id="CLU_1229567_0_0_1"/>
<organism evidence="6 7">
    <name type="scientific">Meleagris gallopavo</name>
    <name type="common">Wild turkey</name>
    <dbReference type="NCBI Taxonomy" id="9103"/>
    <lineage>
        <taxon>Eukaryota</taxon>
        <taxon>Metazoa</taxon>
        <taxon>Chordata</taxon>
        <taxon>Craniata</taxon>
        <taxon>Vertebrata</taxon>
        <taxon>Euteleostomi</taxon>
        <taxon>Archelosauria</taxon>
        <taxon>Archosauria</taxon>
        <taxon>Dinosauria</taxon>
        <taxon>Saurischia</taxon>
        <taxon>Theropoda</taxon>
        <taxon>Coelurosauria</taxon>
        <taxon>Aves</taxon>
        <taxon>Neognathae</taxon>
        <taxon>Galloanserae</taxon>
        <taxon>Galliformes</taxon>
        <taxon>Phasianidae</taxon>
        <taxon>Meleagridinae</taxon>
        <taxon>Meleagris</taxon>
    </lineage>
</organism>
<dbReference type="InterPro" id="IPR035914">
    <property type="entry name" value="Sperma_CUB_dom_sf"/>
</dbReference>
<evidence type="ECO:0000313" key="6">
    <source>
        <dbReference type="Ensembl" id="ENSMGAP00000004097.2"/>
    </source>
</evidence>
<reference evidence="6" key="3">
    <citation type="submission" date="2025-09" db="UniProtKB">
        <authorList>
            <consortium name="Ensembl"/>
        </authorList>
    </citation>
    <scope>IDENTIFICATION</scope>
</reference>
<dbReference type="SUPFAM" id="SSF49854">
    <property type="entry name" value="Spermadhesin, CUB domain"/>
    <property type="match status" value="1"/>
</dbReference>
<dbReference type="SMART" id="SM00042">
    <property type="entry name" value="CUB"/>
    <property type="match status" value="1"/>
</dbReference>
<name>G1MYQ0_MELGA</name>
<comment type="caution">
    <text evidence="3">Lacks conserved residue(s) required for the propagation of feature annotation.</text>
</comment>
<keyword evidence="1" id="KW-0677">Repeat</keyword>
<dbReference type="SUPFAM" id="SSF57535">
    <property type="entry name" value="Complement control module/SCR domain"/>
    <property type="match status" value="1"/>
</dbReference>
<keyword evidence="2" id="KW-1015">Disulfide bond</keyword>
<evidence type="ECO:0000259" key="5">
    <source>
        <dbReference type="PROSITE" id="PS50923"/>
    </source>
</evidence>
<dbReference type="InParanoid" id="G1MYQ0"/>
<reference evidence="6" key="2">
    <citation type="submission" date="2025-08" db="UniProtKB">
        <authorList>
            <consortium name="Ensembl"/>
        </authorList>
    </citation>
    <scope>IDENTIFICATION</scope>
</reference>
<evidence type="ECO:0000313" key="7">
    <source>
        <dbReference type="Proteomes" id="UP000001645"/>
    </source>
</evidence>
<dbReference type="InterPro" id="IPR000859">
    <property type="entry name" value="CUB_dom"/>
</dbReference>
<dbReference type="Gene3D" id="2.60.120.290">
    <property type="entry name" value="Spermadhesin, CUB domain"/>
    <property type="match status" value="1"/>
</dbReference>
<keyword evidence="3" id="KW-0768">Sushi</keyword>
<dbReference type="CDD" id="cd00041">
    <property type="entry name" value="CUB"/>
    <property type="match status" value="1"/>
</dbReference>
<dbReference type="Ensembl" id="ENSMGAT00000004809.2">
    <property type="protein sequence ID" value="ENSMGAP00000004097.2"/>
    <property type="gene ID" value="ENSMGAG00000004314.2"/>
</dbReference>
<dbReference type="CDD" id="cd00033">
    <property type="entry name" value="CCP"/>
    <property type="match status" value="1"/>
</dbReference>
<evidence type="ECO:0000256" key="1">
    <source>
        <dbReference type="ARBA" id="ARBA00022737"/>
    </source>
</evidence>
<feature type="domain" description="Sushi" evidence="5">
    <location>
        <begin position="165"/>
        <end position="221"/>
    </location>
</feature>
<proteinExistence type="predicted"/>
<feature type="domain" description="CUB" evidence="4">
    <location>
        <begin position="2"/>
        <end position="162"/>
    </location>
</feature>
<dbReference type="Gene3D" id="2.10.70.10">
    <property type="entry name" value="Complement Module, domain 1"/>
    <property type="match status" value="1"/>
</dbReference>
<dbReference type="InterPro" id="IPR000436">
    <property type="entry name" value="Sushi_SCR_CCP_dom"/>
</dbReference>
<dbReference type="GeneTree" id="ENSGT01040000244035"/>
<evidence type="ECO:0000256" key="2">
    <source>
        <dbReference type="ARBA" id="ARBA00023157"/>
    </source>
</evidence>
<dbReference type="Pfam" id="PF00084">
    <property type="entry name" value="Sushi"/>
    <property type="match status" value="1"/>
</dbReference>
<dbReference type="PROSITE" id="PS01180">
    <property type="entry name" value="CUB"/>
    <property type="match status" value="1"/>
</dbReference>
<dbReference type="Pfam" id="PF00431">
    <property type="entry name" value="CUB"/>
    <property type="match status" value="2"/>
</dbReference>
<evidence type="ECO:0000256" key="3">
    <source>
        <dbReference type="PROSITE-ProRule" id="PRU00302"/>
    </source>
</evidence>
<dbReference type="PANTHER" id="PTHR24251">
    <property type="entry name" value="OVOCHYMASE-RELATED"/>
    <property type="match status" value="1"/>
</dbReference>
<accession>G1MYQ0</accession>
<dbReference type="AlphaFoldDB" id="G1MYQ0"/>
<sequence>MCDMYLRGPSGVITSPNYPVQYDNNAYCVWVITALNPAKVGLGDAFFCCSEPLISSPLLANSACSSPPDLICWLPRLLVFINTLHLCQVIKLTFEEFELERGYDTLTVGDGGQVGDQKSVLYVLTGTTVPDLIVSTQHQMWLLFQTDSVSNLLGFKATYEVLPSHTCGNPGRLQNGVQQGTTFSIGDKVRYSCNPGFFLEGHALLTCHNCLSSKADRGCVSWGCCKGQVNHV</sequence>
<dbReference type="InterPro" id="IPR035976">
    <property type="entry name" value="Sushi/SCR/CCP_sf"/>
</dbReference>
<evidence type="ECO:0000259" key="4">
    <source>
        <dbReference type="PROSITE" id="PS01180"/>
    </source>
</evidence>